<dbReference type="Proteomes" id="UP001195483">
    <property type="component" value="Unassembled WGS sequence"/>
</dbReference>
<evidence type="ECO:0000313" key="2">
    <source>
        <dbReference type="EMBL" id="KAK3577325.1"/>
    </source>
</evidence>
<dbReference type="AlphaFoldDB" id="A0AAE0RPV2"/>
<keyword evidence="3" id="KW-1185">Reference proteome</keyword>
<proteinExistence type="predicted"/>
<protein>
    <submittedName>
        <fullName evidence="2">Uncharacterized protein</fullName>
    </submittedName>
</protein>
<reference evidence="2" key="1">
    <citation type="journal article" date="2021" name="Genome Biol. Evol.">
        <title>A High-Quality Reference Genome for a Parasitic Bivalve with Doubly Uniparental Inheritance (Bivalvia: Unionida).</title>
        <authorList>
            <person name="Smith C.H."/>
        </authorList>
    </citation>
    <scope>NUCLEOTIDE SEQUENCE</scope>
    <source>
        <strain evidence="2">CHS0354</strain>
    </source>
</reference>
<reference evidence="2" key="3">
    <citation type="submission" date="2023-05" db="EMBL/GenBank/DDBJ databases">
        <authorList>
            <person name="Smith C.H."/>
        </authorList>
    </citation>
    <scope>NUCLEOTIDE SEQUENCE</scope>
    <source>
        <strain evidence="2">CHS0354</strain>
        <tissue evidence="2">Mantle</tissue>
    </source>
</reference>
<accession>A0AAE0RPV2</accession>
<gene>
    <name evidence="2" type="ORF">CHS0354_008420</name>
</gene>
<dbReference type="EMBL" id="JAEAOA010000557">
    <property type="protein sequence ID" value="KAK3577325.1"/>
    <property type="molecule type" value="Genomic_DNA"/>
</dbReference>
<sequence>MPTSQPGNKPNGLLSPTDKGAATKTAEEHQFAGGKYYKCPVPIVTLITYELNGALSIPAKPIPSWPLMDDMMLADVTPNNTQERTRQMFMPPEFI</sequence>
<name>A0AAE0RPV2_9BIVA</name>
<organism evidence="2 3">
    <name type="scientific">Potamilus streckersoni</name>
    <dbReference type="NCBI Taxonomy" id="2493646"/>
    <lineage>
        <taxon>Eukaryota</taxon>
        <taxon>Metazoa</taxon>
        <taxon>Spiralia</taxon>
        <taxon>Lophotrochozoa</taxon>
        <taxon>Mollusca</taxon>
        <taxon>Bivalvia</taxon>
        <taxon>Autobranchia</taxon>
        <taxon>Heteroconchia</taxon>
        <taxon>Palaeoheterodonta</taxon>
        <taxon>Unionida</taxon>
        <taxon>Unionoidea</taxon>
        <taxon>Unionidae</taxon>
        <taxon>Ambleminae</taxon>
        <taxon>Lampsilini</taxon>
        <taxon>Potamilus</taxon>
    </lineage>
</organism>
<reference evidence="2" key="2">
    <citation type="journal article" date="2021" name="Genome Biol. Evol.">
        <title>Developing a high-quality reference genome for a parasitic bivalve with doubly uniparental inheritance (Bivalvia: Unionida).</title>
        <authorList>
            <person name="Smith C.H."/>
        </authorList>
    </citation>
    <scope>NUCLEOTIDE SEQUENCE</scope>
    <source>
        <strain evidence="2">CHS0354</strain>
        <tissue evidence="2">Mantle</tissue>
    </source>
</reference>
<evidence type="ECO:0000313" key="3">
    <source>
        <dbReference type="Proteomes" id="UP001195483"/>
    </source>
</evidence>
<comment type="caution">
    <text evidence="2">The sequence shown here is derived from an EMBL/GenBank/DDBJ whole genome shotgun (WGS) entry which is preliminary data.</text>
</comment>
<evidence type="ECO:0000256" key="1">
    <source>
        <dbReference type="SAM" id="MobiDB-lite"/>
    </source>
</evidence>
<feature type="region of interest" description="Disordered" evidence="1">
    <location>
        <begin position="1"/>
        <end position="26"/>
    </location>
</feature>